<accession>A0A814CIH2</accession>
<name>A0A814CIH2_9BILA</name>
<dbReference type="EMBL" id="CAJNOC010002571">
    <property type="protein sequence ID" value="CAF0940690.1"/>
    <property type="molecule type" value="Genomic_DNA"/>
</dbReference>
<evidence type="ECO:0000256" key="1">
    <source>
        <dbReference type="ARBA" id="ARBA00023125"/>
    </source>
</evidence>
<dbReference type="Pfam" id="PF03221">
    <property type="entry name" value="HTH_Tnp_Tc5"/>
    <property type="match status" value="1"/>
</dbReference>
<evidence type="ECO:0000259" key="2">
    <source>
        <dbReference type="PROSITE" id="PS51253"/>
    </source>
</evidence>
<dbReference type="OrthoDB" id="6112783at2759"/>
<protein>
    <recommendedName>
        <fullName evidence="2">HTH CENPB-type domain-containing protein</fullName>
    </recommendedName>
</protein>
<dbReference type="InterPro" id="IPR050863">
    <property type="entry name" value="CenT-Element_Derived"/>
</dbReference>
<dbReference type="InterPro" id="IPR009057">
    <property type="entry name" value="Homeodomain-like_sf"/>
</dbReference>
<dbReference type="InterPro" id="IPR006600">
    <property type="entry name" value="HTH_CenpB_DNA-bd_dom"/>
</dbReference>
<dbReference type="PANTHER" id="PTHR19303">
    <property type="entry name" value="TRANSPOSON"/>
    <property type="match status" value="1"/>
</dbReference>
<dbReference type="Proteomes" id="UP000663879">
    <property type="component" value="Unassembled WGS sequence"/>
</dbReference>
<comment type="caution">
    <text evidence="3">The sequence shown here is derived from an EMBL/GenBank/DDBJ whole genome shotgun (WGS) entry which is preliminary data.</text>
</comment>
<dbReference type="GO" id="GO:0005634">
    <property type="term" value="C:nucleus"/>
    <property type="evidence" value="ECO:0007669"/>
    <property type="project" value="TreeGrafter"/>
</dbReference>
<dbReference type="SMART" id="SM00674">
    <property type="entry name" value="CENPB"/>
    <property type="match status" value="1"/>
</dbReference>
<keyword evidence="4" id="KW-1185">Reference proteome</keyword>
<dbReference type="PANTHER" id="PTHR19303:SF73">
    <property type="entry name" value="PROTEIN PDC2"/>
    <property type="match status" value="1"/>
</dbReference>
<evidence type="ECO:0000313" key="3">
    <source>
        <dbReference type="EMBL" id="CAF0940690.1"/>
    </source>
</evidence>
<feature type="domain" description="HTH CENPB-type" evidence="2">
    <location>
        <begin position="6"/>
        <end position="77"/>
    </location>
</feature>
<organism evidence="3 4">
    <name type="scientific">Brachionus calyciflorus</name>
    <dbReference type="NCBI Taxonomy" id="104777"/>
    <lineage>
        <taxon>Eukaryota</taxon>
        <taxon>Metazoa</taxon>
        <taxon>Spiralia</taxon>
        <taxon>Gnathifera</taxon>
        <taxon>Rotifera</taxon>
        <taxon>Eurotatoria</taxon>
        <taxon>Monogononta</taxon>
        <taxon>Pseudotrocha</taxon>
        <taxon>Ploima</taxon>
        <taxon>Brachionidae</taxon>
        <taxon>Brachionus</taxon>
    </lineage>
</organism>
<gene>
    <name evidence="3" type="ORF">OXX778_LOCUS13412</name>
</gene>
<sequence length="95" mass="11289">MKQNIRFFRIRESQHPELEDALYLWFIDKRALKLPINDEMLLEKAKQYGTMLSITNFNYSDGWLAKFKKRHNIFQKTLHGESASVNQIEVSKGRS</sequence>
<keyword evidence="1" id="KW-0238">DNA-binding</keyword>
<dbReference type="Gene3D" id="1.10.10.60">
    <property type="entry name" value="Homeodomain-like"/>
    <property type="match status" value="1"/>
</dbReference>
<dbReference type="PROSITE" id="PS51253">
    <property type="entry name" value="HTH_CENPB"/>
    <property type="match status" value="1"/>
</dbReference>
<reference evidence="3" key="1">
    <citation type="submission" date="2021-02" db="EMBL/GenBank/DDBJ databases">
        <authorList>
            <person name="Nowell W R."/>
        </authorList>
    </citation>
    <scope>NUCLEOTIDE SEQUENCE</scope>
    <source>
        <strain evidence="3">Ploen Becks lab</strain>
    </source>
</reference>
<dbReference type="GO" id="GO:0003677">
    <property type="term" value="F:DNA binding"/>
    <property type="evidence" value="ECO:0007669"/>
    <property type="project" value="UniProtKB-KW"/>
</dbReference>
<proteinExistence type="predicted"/>
<dbReference type="SUPFAM" id="SSF46689">
    <property type="entry name" value="Homeodomain-like"/>
    <property type="match status" value="1"/>
</dbReference>
<evidence type="ECO:0000313" key="4">
    <source>
        <dbReference type="Proteomes" id="UP000663879"/>
    </source>
</evidence>
<dbReference type="AlphaFoldDB" id="A0A814CIH2"/>